<evidence type="ECO:0000256" key="4">
    <source>
        <dbReference type="ARBA" id="ARBA00022989"/>
    </source>
</evidence>
<dbReference type="PANTHER" id="PTHR12011">
    <property type="entry name" value="ADHESION G-PROTEIN COUPLED RECEPTOR"/>
    <property type="match status" value="1"/>
</dbReference>
<feature type="transmembrane region" description="Helical" evidence="9">
    <location>
        <begin position="681"/>
        <end position="699"/>
    </location>
</feature>
<evidence type="ECO:0000313" key="12">
    <source>
        <dbReference type="EMBL" id="KAK2548050.1"/>
    </source>
</evidence>
<dbReference type="InterPro" id="IPR057244">
    <property type="entry name" value="GAIN_B"/>
</dbReference>
<reference evidence="12" key="1">
    <citation type="journal article" date="2023" name="G3 (Bethesda)">
        <title>Whole genome assembly and annotation of the endangered Caribbean coral Acropora cervicornis.</title>
        <authorList>
            <person name="Selwyn J.D."/>
            <person name="Vollmer S.V."/>
        </authorList>
    </citation>
    <scope>NUCLEOTIDE SEQUENCE</scope>
    <source>
        <strain evidence="12">K2</strain>
    </source>
</reference>
<keyword evidence="3 9" id="KW-0812">Transmembrane</keyword>
<protein>
    <submittedName>
        <fullName evidence="12">Adhesion G protein-coupled receptor L1</fullName>
    </submittedName>
</protein>
<evidence type="ECO:0000256" key="8">
    <source>
        <dbReference type="SAM" id="MobiDB-lite"/>
    </source>
</evidence>
<dbReference type="FunFam" id="1.20.1070.10:FF:000058">
    <property type="entry name" value="Adhesion G protein-coupled receptor F5"/>
    <property type="match status" value="1"/>
</dbReference>
<organism evidence="12 13">
    <name type="scientific">Acropora cervicornis</name>
    <name type="common">Staghorn coral</name>
    <dbReference type="NCBI Taxonomy" id="6130"/>
    <lineage>
        <taxon>Eukaryota</taxon>
        <taxon>Metazoa</taxon>
        <taxon>Cnidaria</taxon>
        <taxon>Anthozoa</taxon>
        <taxon>Hexacorallia</taxon>
        <taxon>Scleractinia</taxon>
        <taxon>Astrocoeniina</taxon>
        <taxon>Acroporidae</taxon>
        <taxon>Acropora</taxon>
    </lineage>
</organism>
<dbReference type="GO" id="GO:0005886">
    <property type="term" value="C:plasma membrane"/>
    <property type="evidence" value="ECO:0007669"/>
    <property type="project" value="UniProtKB-SubCell"/>
</dbReference>
<sequence length="986" mass="107858">MDLRRDFLFPVIIWIVIQRDFILGGQAGFNNGSLILESGDVLEINTTVPSIVKKNCSSANCNFSASLEMRNSSNVAFVIFSGNIELKKGSTIYVTGKYALSITSRNGNITIQTDINMTCNREIFNTTCLGGYTQSNAIQNIYQEITLNILSGTCIPGSNHGGNMSNPERGKFQVGGPYDKENLTTFRGGSGGSCVGSPKGVAGGGTIELVSKTGSITIDASIRASAQSTSNDTRCSGGSGGLIRLNAQKVEILDMGRLIVDGGDGKKKYANGGAGGIIQIISPVCNLFGGGLSLGHGEDAPDSTDICSAGTTKANGYYYLQATPTISQSNSSVTSPTSSNLTGHDKEVEKLMALLKCLQLKCRERNKSVIREVISFHKDLTSSRVLSQQTVQPLCLESFKLYRASMDDTAERDPRFMKEALQGIFEIASDCIQEKNHPVWKGNGMLPELIQTLEDTLVTSLQGSASTEVNNTILSSNAVAQFVRENSTSLMKNITIPNFPVVERDSWKNVADSIVIPRSIVMEAKGNYTYVFVLFKDVANALPSNTTNKRGSVSSFDWEVSSLLMSCFLMLDDVPVKVLSPPARLTFNTSCSFWDNNTSSWSPEGIKLISPVNAELTVCETNHFTSFAVLIKHRDTELSHRDKLALSIITYVGCGVSTVVLAITLIVFLSIESLSADRHKIHMNLVLSLLLAQVLFLAGIRETSNQVVCKIIAVFMHYFYLTAFTWMLVEGLHLYLKVVQVFKTENVKILYYYIFGWGFAIIPVGITTALKPNNYGNSDICWLSLEDGTVNSIVLFMVIKTVVTSAASIKSSEYDHIKAGIKGLFVLMPILGVGWILGLFAVNKATVVFEYAFAIINGFQGLFIFLLHCVFNNEGEKNALSNENDSQHQATSSLIPLTPVARSTHFLPVLKKRSQPMSNRLDISDTSLKVNRTFESEHSNKMAITDEENEISSLHCPSLEDEERAPPKTSRLVNQRTPATRKQNWP</sequence>
<keyword evidence="6" id="KW-1015">Disulfide bond</keyword>
<feature type="domain" description="GAIN-B" evidence="10">
    <location>
        <begin position="486"/>
        <end position="637"/>
    </location>
</feature>
<reference evidence="12" key="2">
    <citation type="journal article" date="2023" name="Science">
        <title>Genomic signatures of disease resistance in endangered staghorn corals.</title>
        <authorList>
            <person name="Vollmer S.V."/>
            <person name="Selwyn J.D."/>
            <person name="Despard B.A."/>
            <person name="Roesel C.L."/>
        </authorList>
    </citation>
    <scope>NUCLEOTIDE SEQUENCE</scope>
    <source>
        <strain evidence="12">K2</strain>
    </source>
</reference>
<keyword evidence="13" id="KW-1185">Reference proteome</keyword>
<comment type="caution">
    <text evidence="12">The sequence shown here is derived from an EMBL/GenBank/DDBJ whole genome shotgun (WGS) entry which is preliminary data.</text>
</comment>
<feature type="transmembrane region" description="Helical" evidence="9">
    <location>
        <begin position="790"/>
        <end position="809"/>
    </location>
</feature>
<evidence type="ECO:0000256" key="9">
    <source>
        <dbReference type="SAM" id="Phobius"/>
    </source>
</evidence>
<feature type="domain" description="G-protein coupled receptors family 2 profile 2" evidence="11">
    <location>
        <begin position="646"/>
        <end position="872"/>
    </location>
</feature>
<dbReference type="PROSITE" id="PS50261">
    <property type="entry name" value="G_PROTEIN_RECEP_F2_4"/>
    <property type="match status" value="1"/>
</dbReference>
<keyword evidence="12" id="KW-0675">Receptor</keyword>
<evidence type="ECO:0000256" key="6">
    <source>
        <dbReference type="ARBA" id="ARBA00023157"/>
    </source>
</evidence>
<dbReference type="SMART" id="SM00303">
    <property type="entry name" value="GPS"/>
    <property type="match status" value="1"/>
</dbReference>
<keyword evidence="4 9" id="KW-1133">Transmembrane helix</keyword>
<accession>A0AAD9PST3</accession>
<dbReference type="GO" id="GO:0007166">
    <property type="term" value="P:cell surface receptor signaling pathway"/>
    <property type="evidence" value="ECO:0007669"/>
    <property type="project" value="InterPro"/>
</dbReference>
<comment type="similarity">
    <text evidence="2">Belongs to the G-protein coupled receptor 2 family. Adhesion G-protein coupled receptor (ADGR) subfamily.</text>
</comment>
<gene>
    <name evidence="12" type="ORF">P5673_031815</name>
</gene>
<dbReference type="InterPro" id="IPR000203">
    <property type="entry name" value="GPS"/>
</dbReference>
<feature type="transmembrane region" description="Helical" evidence="9">
    <location>
        <begin position="848"/>
        <end position="871"/>
    </location>
</feature>
<dbReference type="EMBL" id="JARQWQ010000157">
    <property type="protein sequence ID" value="KAK2548050.1"/>
    <property type="molecule type" value="Genomic_DNA"/>
</dbReference>
<dbReference type="Gene3D" id="1.20.1070.10">
    <property type="entry name" value="Rhodopsin 7-helix transmembrane proteins"/>
    <property type="match status" value="1"/>
</dbReference>
<evidence type="ECO:0000256" key="5">
    <source>
        <dbReference type="ARBA" id="ARBA00023136"/>
    </source>
</evidence>
<dbReference type="InterPro" id="IPR046338">
    <property type="entry name" value="GAIN_dom_sf"/>
</dbReference>
<dbReference type="InterPro" id="IPR000832">
    <property type="entry name" value="GPCR_2_secretin-like"/>
</dbReference>
<dbReference type="PANTHER" id="PTHR12011:SF347">
    <property type="entry name" value="FI21270P1-RELATED"/>
    <property type="match status" value="1"/>
</dbReference>
<dbReference type="AlphaFoldDB" id="A0AAD9PST3"/>
<dbReference type="PRINTS" id="PR00249">
    <property type="entry name" value="GPCRSECRETIN"/>
</dbReference>
<dbReference type="Proteomes" id="UP001249851">
    <property type="component" value="Unassembled WGS sequence"/>
</dbReference>
<keyword evidence="5 9" id="KW-0472">Membrane</keyword>
<feature type="region of interest" description="Disordered" evidence="8">
    <location>
        <begin position="936"/>
        <end position="986"/>
    </location>
</feature>
<feature type="transmembrane region" description="Helical" evidence="9">
    <location>
        <begin position="711"/>
        <end position="729"/>
    </location>
</feature>
<evidence type="ECO:0000259" key="11">
    <source>
        <dbReference type="PROSITE" id="PS50261"/>
    </source>
</evidence>
<feature type="compositionally biased region" description="Polar residues" evidence="8">
    <location>
        <begin position="971"/>
        <end position="986"/>
    </location>
</feature>
<dbReference type="PROSITE" id="PS50221">
    <property type="entry name" value="GAIN_B"/>
    <property type="match status" value="1"/>
</dbReference>
<dbReference type="Gene3D" id="2.60.220.50">
    <property type="match status" value="1"/>
</dbReference>
<feature type="transmembrane region" description="Helical" evidence="9">
    <location>
        <begin position="644"/>
        <end position="669"/>
    </location>
</feature>
<feature type="transmembrane region" description="Helical" evidence="9">
    <location>
        <begin position="821"/>
        <end position="842"/>
    </location>
</feature>
<evidence type="ECO:0000256" key="2">
    <source>
        <dbReference type="ARBA" id="ARBA00007343"/>
    </source>
</evidence>
<dbReference type="Pfam" id="PF01825">
    <property type="entry name" value="GPS"/>
    <property type="match status" value="1"/>
</dbReference>
<dbReference type="GO" id="GO:0004930">
    <property type="term" value="F:G protein-coupled receptor activity"/>
    <property type="evidence" value="ECO:0007669"/>
    <property type="project" value="InterPro"/>
</dbReference>
<name>A0AAD9PST3_ACRCE</name>
<dbReference type="Pfam" id="PF00002">
    <property type="entry name" value="7tm_2"/>
    <property type="match status" value="1"/>
</dbReference>
<evidence type="ECO:0000259" key="10">
    <source>
        <dbReference type="PROSITE" id="PS50221"/>
    </source>
</evidence>
<evidence type="ECO:0000256" key="1">
    <source>
        <dbReference type="ARBA" id="ARBA00004141"/>
    </source>
</evidence>
<evidence type="ECO:0000256" key="3">
    <source>
        <dbReference type="ARBA" id="ARBA00022692"/>
    </source>
</evidence>
<keyword evidence="7" id="KW-0325">Glycoprotein</keyword>
<dbReference type="InterPro" id="IPR017981">
    <property type="entry name" value="GPCR_2-like_7TM"/>
</dbReference>
<evidence type="ECO:0000313" key="13">
    <source>
        <dbReference type="Proteomes" id="UP001249851"/>
    </source>
</evidence>
<evidence type="ECO:0000256" key="7">
    <source>
        <dbReference type="ARBA" id="ARBA00023180"/>
    </source>
</evidence>
<proteinExistence type="inferred from homology"/>
<comment type="subcellular location">
    <subcellularLocation>
        <location evidence="1">Membrane</location>
        <topology evidence="1">Multi-pass membrane protein</topology>
    </subcellularLocation>
</comment>
<feature type="transmembrane region" description="Helical" evidence="9">
    <location>
        <begin position="750"/>
        <end position="770"/>
    </location>
</feature>